<evidence type="ECO:0000313" key="2">
    <source>
        <dbReference type="EMBL" id="OAG07972.1"/>
    </source>
</evidence>
<dbReference type="RefSeq" id="XP_018038337.1">
    <property type="nucleotide sequence ID" value="XM_018182636.1"/>
</dbReference>
<feature type="compositionally biased region" description="Acidic residues" evidence="1">
    <location>
        <begin position="279"/>
        <end position="314"/>
    </location>
</feature>
<dbReference type="AlphaFoldDB" id="A0A177CLZ9"/>
<proteinExistence type="predicted"/>
<dbReference type="EMBL" id="KV441550">
    <property type="protein sequence ID" value="OAG07972.1"/>
    <property type="molecule type" value="Genomic_DNA"/>
</dbReference>
<reference evidence="2 3" key="1">
    <citation type="submission" date="2016-05" db="EMBL/GenBank/DDBJ databases">
        <title>Comparative analysis of secretome profiles of manganese(II)-oxidizing ascomycete fungi.</title>
        <authorList>
            <consortium name="DOE Joint Genome Institute"/>
            <person name="Zeiner C.A."/>
            <person name="Purvine S.O."/>
            <person name="Zink E.M."/>
            <person name="Wu S."/>
            <person name="Pasa-Tolic L."/>
            <person name="Chaput D.L."/>
            <person name="Haridas S."/>
            <person name="Grigoriev I.V."/>
            <person name="Santelli C.M."/>
            <person name="Hansel C.M."/>
        </authorList>
    </citation>
    <scope>NUCLEOTIDE SEQUENCE [LARGE SCALE GENOMIC DNA]</scope>
    <source>
        <strain evidence="2 3">AP3s5-JAC2a</strain>
    </source>
</reference>
<accession>A0A177CLZ9</accession>
<dbReference type="GeneID" id="28766122"/>
<feature type="compositionally biased region" description="Acidic residues" evidence="1">
    <location>
        <begin position="243"/>
        <end position="256"/>
    </location>
</feature>
<evidence type="ECO:0000313" key="3">
    <source>
        <dbReference type="Proteomes" id="UP000077069"/>
    </source>
</evidence>
<organism evidence="2 3">
    <name type="scientific">Paraphaeosphaeria sporulosa</name>
    <dbReference type="NCBI Taxonomy" id="1460663"/>
    <lineage>
        <taxon>Eukaryota</taxon>
        <taxon>Fungi</taxon>
        <taxon>Dikarya</taxon>
        <taxon>Ascomycota</taxon>
        <taxon>Pezizomycotina</taxon>
        <taxon>Dothideomycetes</taxon>
        <taxon>Pleosporomycetidae</taxon>
        <taxon>Pleosporales</taxon>
        <taxon>Massarineae</taxon>
        <taxon>Didymosphaeriaceae</taxon>
        <taxon>Paraphaeosphaeria</taxon>
    </lineage>
</organism>
<name>A0A177CLZ9_9PLEO</name>
<sequence length="338" mass="37936">MLPASLILTPREQKQYRRYQSQTSTLAPKSQGQLPTAVEYADFQSWLAKRDSGYLSDTPLADIAYYVERASNKGEEQGKASVCGHALHPTHKEKAERCPVCTVEVHVTYMKVLTDALEAAGGLVQQRWEAVDNDCPALQAWYAGKLAFVKELGLLEDLTLHERAYSNTLSSPVTSEVKTATEALEMYWNSMEANPGMMQSPRQKKACTVVFCPETSFERGRDQLYFWRKSPRYEAGGKYSSSNDDEDGDEEDDGEGQDQSNEAFTNAQKAIPLRPGADDKDEECDEVASDLDNDDDSEEEEDEDEDEDDEDVEVEGSFVVFEYEEVTVQGAEFIVFED</sequence>
<evidence type="ECO:0000256" key="1">
    <source>
        <dbReference type="SAM" id="MobiDB-lite"/>
    </source>
</evidence>
<dbReference type="Proteomes" id="UP000077069">
    <property type="component" value="Unassembled WGS sequence"/>
</dbReference>
<keyword evidence="3" id="KW-1185">Reference proteome</keyword>
<dbReference type="OrthoDB" id="3800453at2759"/>
<dbReference type="InParanoid" id="A0A177CLZ9"/>
<feature type="region of interest" description="Disordered" evidence="1">
    <location>
        <begin position="235"/>
        <end position="314"/>
    </location>
</feature>
<gene>
    <name evidence="2" type="ORF">CC84DRAFT_1214526</name>
</gene>
<protein>
    <submittedName>
        <fullName evidence="2">Uncharacterized protein</fullName>
    </submittedName>
</protein>